<evidence type="ECO:0008006" key="3">
    <source>
        <dbReference type="Google" id="ProtNLM"/>
    </source>
</evidence>
<keyword evidence="2" id="KW-1185">Reference proteome</keyword>
<proteinExistence type="predicted"/>
<reference evidence="1 2" key="1">
    <citation type="submission" date="2024-10" db="EMBL/GenBank/DDBJ databases">
        <title>Updated reference genomes for cyclostephanoid diatoms.</title>
        <authorList>
            <person name="Roberts W.R."/>
            <person name="Alverson A.J."/>
        </authorList>
    </citation>
    <scope>NUCLEOTIDE SEQUENCE [LARGE SCALE GENOMIC DNA]</scope>
    <source>
        <strain evidence="1 2">AJA010-31</strain>
    </source>
</reference>
<dbReference type="AlphaFoldDB" id="A0ABD3QYF2"/>
<protein>
    <recommendedName>
        <fullName evidence="3">SnoaL-like domain-containing protein</fullName>
    </recommendedName>
</protein>
<comment type="caution">
    <text evidence="1">The sequence shown here is derived from an EMBL/GenBank/DDBJ whole genome shotgun (WGS) entry which is preliminary data.</text>
</comment>
<evidence type="ECO:0000313" key="2">
    <source>
        <dbReference type="Proteomes" id="UP001530400"/>
    </source>
</evidence>
<name>A0ABD3QYF2_9STRA</name>
<evidence type="ECO:0000313" key="1">
    <source>
        <dbReference type="EMBL" id="KAL3804736.1"/>
    </source>
</evidence>
<organism evidence="1 2">
    <name type="scientific">Cyclotella atomus</name>
    <dbReference type="NCBI Taxonomy" id="382360"/>
    <lineage>
        <taxon>Eukaryota</taxon>
        <taxon>Sar</taxon>
        <taxon>Stramenopiles</taxon>
        <taxon>Ochrophyta</taxon>
        <taxon>Bacillariophyta</taxon>
        <taxon>Coscinodiscophyceae</taxon>
        <taxon>Thalassiosirophycidae</taxon>
        <taxon>Stephanodiscales</taxon>
        <taxon>Stephanodiscaceae</taxon>
        <taxon>Cyclotella</taxon>
    </lineage>
</organism>
<dbReference type="Proteomes" id="UP001530400">
    <property type="component" value="Unassembled WGS sequence"/>
</dbReference>
<dbReference type="EMBL" id="JALLPJ020000032">
    <property type="protein sequence ID" value="KAL3804736.1"/>
    <property type="molecule type" value="Genomic_DNA"/>
</dbReference>
<sequence>MNIRTAVHGFDDNDTPLASQVEGPLCTYLEQFDGTAKNLGDIRAKIDDLFSEDFIYCVDGRSIDRQTFINMNRYLLENRMIATLEDIFFSDDTHIEYTVHWGNDNLSMVTHVIGVVDDGKILKLEPCPETSGVFANMLGPTWRKSIAVNIDKRILNMKTWALMQRVPRAAWLQRSSGPIEI</sequence>
<gene>
    <name evidence="1" type="ORF">ACHAWO_011461</name>
</gene>
<accession>A0ABD3QYF2</accession>